<dbReference type="EMBL" id="JAYMYQ010000084">
    <property type="protein sequence ID" value="KAK7296099.1"/>
    <property type="molecule type" value="Genomic_DNA"/>
</dbReference>
<evidence type="ECO:0000313" key="3">
    <source>
        <dbReference type="Proteomes" id="UP001367508"/>
    </source>
</evidence>
<evidence type="ECO:0000313" key="2">
    <source>
        <dbReference type="EMBL" id="KAK7298372.1"/>
    </source>
</evidence>
<name>A0AAN9JD87_CANGL</name>
<organism evidence="1 3">
    <name type="scientific">Canavalia gladiata</name>
    <name type="common">Sword bean</name>
    <name type="synonym">Dolichos gladiatus</name>
    <dbReference type="NCBI Taxonomy" id="3824"/>
    <lineage>
        <taxon>Eukaryota</taxon>
        <taxon>Viridiplantae</taxon>
        <taxon>Streptophyta</taxon>
        <taxon>Embryophyta</taxon>
        <taxon>Tracheophyta</taxon>
        <taxon>Spermatophyta</taxon>
        <taxon>Magnoliopsida</taxon>
        <taxon>eudicotyledons</taxon>
        <taxon>Gunneridae</taxon>
        <taxon>Pentapetalae</taxon>
        <taxon>rosids</taxon>
        <taxon>fabids</taxon>
        <taxon>Fabales</taxon>
        <taxon>Fabaceae</taxon>
        <taxon>Papilionoideae</taxon>
        <taxon>50 kb inversion clade</taxon>
        <taxon>NPAAA clade</taxon>
        <taxon>indigoferoid/millettioid clade</taxon>
        <taxon>Phaseoleae</taxon>
        <taxon>Canavalia</taxon>
    </lineage>
</organism>
<proteinExistence type="predicted"/>
<protein>
    <submittedName>
        <fullName evidence="1">Uncharacterized protein</fullName>
    </submittedName>
</protein>
<gene>
    <name evidence="2" type="ORF">VNO77_46830</name>
    <name evidence="1" type="ORF">VNO77_50687</name>
</gene>
<sequence length="192" mass="22405">MVCLRWQSFSLACTRDCLFVRNRYLPIAGNEGIPSVVTRIVQGTTNCPSFLWWNLGFTLPEVIIAKTKKDILNFPQESNYNSLRLIWRRGLRSPLFRRLSAGWGMHRSAMSLDLLASLSRPNVIREDLPKHHLVIIKINIQYNHRKEYLNKKPYRIRVVRLEQSYNFGDSKRSISLSLSVFPLPSFRNKPFA</sequence>
<accession>A0AAN9JD87</accession>
<dbReference type="EMBL" id="JAYMYQ010000028">
    <property type="protein sequence ID" value="KAK7298372.1"/>
    <property type="molecule type" value="Genomic_DNA"/>
</dbReference>
<keyword evidence="3" id="KW-1185">Reference proteome</keyword>
<dbReference type="Proteomes" id="UP001367508">
    <property type="component" value="Unassembled WGS sequence"/>
</dbReference>
<evidence type="ECO:0000313" key="1">
    <source>
        <dbReference type="EMBL" id="KAK7296099.1"/>
    </source>
</evidence>
<dbReference type="AlphaFoldDB" id="A0AAN9JD87"/>
<reference evidence="1 3" key="1">
    <citation type="submission" date="2024-01" db="EMBL/GenBank/DDBJ databases">
        <title>The genomes of 5 underutilized Papilionoideae crops provide insights into root nodulation and disease resistanc.</title>
        <authorList>
            <person name="Jiang F."/>
        </authorList>
    </citation>
    <scope>NUCLEOTIDE SEQUENCE [LARGE SCALE GENOMIC DNA]</scope>
    <source>
        <strain evidence="1">LVBAO_FW01</strain>
        <tissue evidence="1">Leaves</tissue>
    </source>
</reference>
<comment type="caution">
    <text evidence="1">The sequence shown here is derived from an EMBL/GenBank/DDBJ whole genome shotgun (WGS) entry which is preliminary data.</text>
</comment>